<dbReference type="Proteomes" id="UP000663525">
    <property type="component" value="Chromosome"/>
</dbReference>
<dbReference type="EMBL" id="CP064787">
    <property type="protein sequence ID" value="QSG06762.1"/>
    <property type="molecule type" value="Genomic_DNA"/>
</dbReference>
<reference evidence="3" key="1">
    <citation type="submission" date="2020-11" db="EMBL/GenBank/DDBJ databases">
        <title>Carbohydrate-dependent, anaerobic sulfur respiration: A novel catabolism in halophilic archaea.</title>
        <authorList>
            <person name="Sorokin D.Y."/>
            <person name="Messina E."/>
            <person name="Smedile F."/>
            <person name="La Cono V."/>
            <person name="Hallsworth J.E."/>
            <person name="Yakimov M.M."/>
        </authorList>
    </citation>
    <scope>NUCLEOTIDE SEQUENCE</scope>
    <source>
        <strain evidence="3">HSR12-1</strain>
    </source>
</reference>
<dbReference type="InterPro" id="IPR006016">
    <property type="entry name" value="UspA"/>
</dbReference>
<dbReference type="InterPro" id="IPR014729">
    <property type="entry name" value="Rossmann-like_a/b/a_fold"/>
</dbReference>
<dbReference type="RefSeq" id="WP_229113252.1">
    <property type="nucleotide sequence ID" value="NZ_CP064787.1"/>
</dbReference>
<protein>
    <submittedName>
        <fullName evidence="3">Nucleotide-binding protein, UspA family</fullName>
    </submittedName>
</protein>
<dbReference type="AlphaFoldDB" id="A0A897N1D3"/>
<dbReference type="InterPro" id="IPR006015">
    <property type="entry name" value="Universal_stress_UspA"/>
</dbReference>
<dbReference type="CDD" id="cd00293">
    <property type="entry name" value="USP-like"/>
    <property type="match status" value="1"/>
</dbReference>
<comment type="similarity">
    <text evidence="1">Belongs to the universal stress protein A family.</text>
</comment>
<evidence type="ECO:0000256" key="1">
    <source>
        <dbReference type="ARBA" id="ARBA00008791"/>
    </source>
</evidence>
<evidence type="ECO:0000313" key="3">
    <source>
        <dbReference type="EMBL" id="QSG06762.1"/>
    </source>
</evidence>
<dbReference type="PANTHER" id="PTHR46268:SF6">
    <property type="entry name" value="UNIVERSAL STRESS PROTEIN UP12"/>
    <property type="match status" value="1"/>
</dbReference>
<dbReference type="SUPFAM" id="SSF52402">
    <property type="entry name" value="Adenine nucleotide alpha hydrolases-like"/>
    <property type="match status" value="1"/>
</dbReference>
<sequence>MAVEIDTVLVPVDGTDEAERAVEYAVAVARRYDASIHILHIIDDSVARAIQRDEIDAEAVADEHRAFMAAVHETTRGPEGKVEATQSTVAGFSAQRLSQHPVSVVLDAAEEIEADLIVVPRESMREAPGAMLGKVAQYVLSYASQPVLSV</sequence>
<proteinExistence type="inferred from homology"/>
<dbReference type="PRINTS" id="PR01438">
    <property type="entry name" value="UNVRSLSTRESS"/>
</dbReference>
<accession>A0A897N1D3</accession>
<dbReference type="GeneID" id="68855992"/>
<dbReference type="Gene3D" id="3.40.50.620">
    <property type="entry name" value="HUPs"/>
    <property type="match status" value="1"/>
</dbReference>
<dbReference type="PANTHER" id="PTHR46268">
    <property type="entry name" value="STRESS RESPONSE PROTEIN NHAX"/>
    <property type="match status" value="1"/>
</dbReference>
<dbReference type="Pfam" id="PF00582">
    <property type="entry name" value="Usp"/>
    <property type="match status" value="1"/>
</dbReference>
<evidence type="ECO:0000313" key="4">
    <source>
        <dbReference type="Proteomes" id="UP000663525"/>
    </source>
</evidence>
<organism evidence="3 4">
    <name type="scientific">Halapricum desulfuricans</name>
    <dbReference type="NCBI Taxonomy" id="2841257"/>
    <lineage>
        <taxon>Archaea</taxon>
        <taxon>Methanobacteriati</taxon>
        <taxon>Methanobacteriota</taxon>
        <taxon>Stenosarchaea group</taxon>
        <taxon>Halobacteria</taxon>
        <taxon>Halobacteriales</taxon>
        <taxon>Haloarculaceae</taxon>
        <taxon>Halapricum</taxon>
    </lineage>
</organism>
<gene>
    <name evidence="3" type="primary">uspA18</name>
    <name evidence="3" type="ORF">HSR121_2441</name>
</gene>
<name>A0A897N1D3_9EURY</name>
<evidence type="ECO:0000259" key="2">
    <source>
        <dbReference type="Pfam" id="PF00582"/>
    </source>
</evidence>
<feature type="domain" description="UspA" evidence="2">
    <location>
        <begin position="6"/>
        <end position="149"/>
    </location>
</feature>